<organism evidence="1">
    <name type="scientific">Lepeophtheirus salmonis</name>
    <name type="common">Salmon louse</name>
    <name type="synonym">Caligus salmonis</name>
    <dbReference type="NCBI Taxonomy" id="72036"/>
    <lineage>
        <taxon>Eukaryota</taxon>
        <taxon>Metazoa</taxon>
        <taxon>Ecdysozoa</taxon>
        <taxon>Arthropoda</taxon>
        <taxon>Crustacea</taxon>
        <taxon>Multicrustacea</taxon>
        <taxon>Hexanauplia</taxon>
        <taxon>Copepoda</taxon>
        <taxon>Siphonostomatoida</taxon>
        <taxon>Caligidae</taxon>
        <taxon>Lepeophtheirus</taxon>
    </lineage>
</organism>
<feature type="non-terminal residue" evidence="1">
    <location>
        <position position="1"/>
    </location>
</feature>
<accession>A0A0K2T5Q7</accession>
<reference evidence="1" key="1">
    <citation type="submission" date="2014-05" db="EMBL/GenBank/DDBJ databases">
        <authorList>
            <person name="Chronopoulou M."/>
        </authorList>
    </citation>
    <scope>NUCLEOTIDE SEQUENCE</scope>
    <source>
        <tissue evidence="1">Whole organism</tissue>
    </source>
</reference>
<dbReference type="EMBL" id="HACA01003435">
    <property type="protein sequence ID" value="CDW20796.1"/>
    <property type="molecule type" value="Transcribed_RNA"/>
</dbReference>
<proteinExistence type="predicted"/>
<sequence length="45" mass="5176">LPIILLFLTPLAFSLNRYIIIHYIVTICKESRFVIGTPSRVECVI</sequence>
<name>A0A0K2T5Q7_LEPSM</name>
<dbReference type="AlphaFoldDB" id="A0A0K2T5Q7"/>
<evidence type="ECO:0000313" key="1">
    <source>
        <dbReference type="EMBL" id="CDW20796.1"/>
    </source>
</evidence>
<protein>
    <submittedName>
        <fullName evidence="1">Uncharacterized protein</fullName>
    </submittedName>
</protein>